<evidence type="ECO:0000313" key="6">
    <source>
        <dbReference type="EMBL" id="TYZ22260.1"/>
    </source>
</evidence>
<reference evidence="6 7" key="1">
    <citation type="submission" date="2019-08" db="EMBL/GenBank/DDBJ databases">
        <title>Selenomonas sp. mPRGC5 and Selenomonas sp. mPRGC8 isolated from ruminal fluid of dairy goat (Capra hircus).</title>
        <authorList>
            <person name="Poothong S."/>
            <person name="Nuengjamnong C."/>
            <person name="Tanasupawat S."/>
        </authorList>
    </citation>
    <scope>NUCLEOTIDE SEQUENCE [LARGE SCALE GENOMIC DNA]</scope>
    <source>
        <strain evidence="7">mPRGC5</strain>
    </source>
</reference>
<evidence type="ECO:0000313" key="7">
    <source>
        <dbReference type="Proteomes" id="UP000323646"/>
    </source>
</evidence>
<feature type="chain" id="PRO_5022759679" evidence="3">
    <location>
        <begin position="26"/>
        <end position="558"/>
    </location>
</feature>
<feature type="domain" description="Type II/III secretion system secretin-like" evidence="4">
    <location>
        <begin position="278"/>
        <end position="438"/>
    </location>
</feature>
<gene>
    <name evidence="6" type="ORF">FZ040_08555</name>
</gene>
<sequence>MMQWKNALALGMAAAAVAVPAPAYAYVQPIWLGVNQSYYLNTGSGISRVAVANPKIADVKILGASALNVVAFAPGTTTLNIWTKNGMRQEYSVTVSKEDKGLAAIIEKAIDLPHVEVTMVGDRVLLKGHVENQYEKELAFKIACLYVGDDTVAQTKKVTKKMQDNVSGIASNIEGDEAIDTSARVVNLLEMTNPDQINIEAMVIEINSDAAKQLGVEYSSPSNVEYNQDSKWTKVTNGSTGSFYAGETYGKTRDQGNHWYNRNWLFTHFSQINADIHALVNKGKARIISRPNITTMSGKTAGILVGGQIPVPMKSNDTVSVEYKPYGIQLNLVKPAVDNDGNITADVQAIVSRLDWSNAVTVNGFNMPGLITRQATTVVNIPTGMTMAIGGLLNSEDSQSISKVPLLGNIPVVGELFKYHNKSRQKSEIMIMITPRVVNEQTRTTMSEKMKDAYVESRREKQKMPAVDLNEELPSKQEEKQEKPAKKKKPAKVVEQPQAEPPAGSFAERLANLRQEIAAEKQAEEAAAKVKPAKAAKTTSPVYSLDNIQKPEVIQGAQ</sequence>
<evidence type="ECO:0000256" key="2">
    <source>
        <dbReference type="SAM" id="MobiDB-lite"/>
    </source>
</evidence>
<feature type="domain" description="Pilus formation protein N-terminal" evidence="5">
    <location>
        <begin position="29"/>
        <end position="96"/>
    </location>
</feature>
<dbReference type="InterPro" id="IPR050810">
    <property type="entry name" value="Bact_Secretion_Sys_Channel"/>
</dbReference>
<keyword evidence="3" id="KW-0732">Signal</keyword>
<feature type="compositionally biased region" description="Basic and acidic residues" evidence="2">
    <location>
        <begin position="473"/>
        <end position="484"/>
    </location>
</feature>
<feature type="region of interest" description="Disordered" evidence="2">
    <location>
        <begin position="526"/>
        <end position="558"/>
    </location>
</feature>
<dbReference type="GO" id="GO:0009306">
    <property type="term" value="P:protein secretion"/>
    <property type="evidence" value="ECO:0007669"/>
    <property type="project" value="InterPro"/>
</dbReference>
<dbReference type="RefSeq" id="WP_149171606.1">
    <property type="nucleotide sequence ID" value="NZ_VTOY01000006.1"/>
</dbReference>
<accession>A0A5D6W2X9</accession>
<dbReference type="PANTHER" id="PTHR30332">
    <property type="entry name" value="PROBABLE GENERAL SECRETION PATHWAY PROTEIN D"/>
    <property type="match status" value="1"/>
</dbReference>
<evidence type="ECO:0000256" key="3">
    <source>
        <dbReference type="SAM" id="SignalP"/>
    </source>
</evidence>
<dbReference type="PRINTS" id="PR00811">
    <property type="entry name" value="BCTERIALGSPD"/>
</dbReference>
<feature type="compositionally biased region" description="Basic and acidic residues" evidence="2">
    <location>
        <begin position="446"/>
        <end position="463"/>
    </location>
</feature>
<feature type="region of interest" description="Disordered" evidence="2">
    <location>
        <begin position="442"/>
        <end position="512"/>
    </location>
</feature>
<evidence type="ECO:0000256" key="1">
    <source>
        <dbReference type="RuleBase" id="RU004003"/>
    </source>
</evidence>
<dbReference type="Proteomes" id="UP000323646">
    <property type="component" value="Unassembled WGS sequence"/>
</dbReference>
<comment type="caution">
    <text evidence="6">The sequence shown here is derived from an EMBL/GenBank/DDBJ whole genome shotgun (WGS) entry which is preliminary data.</text>
</comment>
<keyword evidence="7" id="KW-1185">Reference proteome</keyword>
<dbReference type="Pfam" id="PF00263">
    <property type="entry name" value="Secretin"/>
    <property type="match status" value="1"/>
</dbReference>
<dbReference type="EMBL" id="VTOY01000006">
    <property type="protein sequence ID" value="TYZ22260.1"/>
    <property type="molecule type" value="Genomic_DNA"/>
</dbReference>
<dbReference type="GO" id="GO:0015627">
    <property type="term" value="C:type II protein secretion system complex"/>
    <property type="evidence" value="ECO:0007669"/>
    <property type="project" value="TreeGrafter"/>
</dbReference>
<dbReference type="InterPro" id="IPR032789">
    <property type="entry name" value="T2SS-T3SS_pil_N"/>
</dbReference>
<dbReference type="OrthoDB" id="9779724at2"/>
<dbReference type="InterPro" id="IPR004846">
    <property type="entry name" value="T2SS/T3SS_dom"/>
</dbReference>
<dbReference type="AlphaFoldDB" id="A0A5D6W2X9"/>
<evidence type="ECO:0000259" key="4">
    <source>
        <dbReference type="Pfam" id="PF00263"/>
    </source>
</evidence>
<dbReference type="Pfam" id="PF13629">
    <property type="entry name" value="T2SS-T3SS_pil_N"/>
    <property type="match status" value="1"/>
</dbReference>
<dbReference type="PANTHER" id="PTHR30332:SF17">
    <property type="entry name" value="TYPE IV PILIATION SYSTEM PROTEIN DR_0774-RELATED"/>
    <property type="match status" value="1"/>
</dbReference>
<comment type="similarity">
    <text evidence="1">Belongs to the bacterial secretin family.</text>
</comment>
<organism evidence="6 7">
    <name type="scientific">Selenomonas ruminis</name>
    <dbReference type="NCBI Taxonomy" id="2593411"/>
    <lineage>
        <taxon>Bacteria</taxon>
        <taxon>Bacillati</taxon>
        <taxon>Bacillota</taxon>
        <taxon>Negativicutes</taxon>
        <taxon>Selenomonadales</taxon>
        <taxon>Selenomonadaceae</taxon>
        <taxon>Selenomonas</taxon>
    </lineage>
</organism>
<feature type="signal peptide" evidence="3">
    <location>
        <begin position="1"/>
        <end position="25"/>
    </location>
</feature>
<dbReference type="InterPro" id="IPR001775">
    <property type="entry name" value="GspD/PilQ"/>
</dbReference>
<evidence type="ECO:0000259" key="5">
    <source>
        <dbReference type="Pfam" id="PF13629"/>
    </source>
</evidence>
<protein>
    <submittedName>
        <fullName evidence="6">Type II/III secretion system protein</fullName>
    </submittedName>
</protein>
<name>A0A5D6W2X9_9FIRM</name>
<proteinExistence type="inferred from homology"/>